<evidence type="ECO:0000313" key="3">
    <source>
        <dbReference type="Proteomes" id="UP001549146"/>
    </source>
</evidence>
<feature type="signal peptide" evidence="1">
    <location>
        <begin position="1"/>
        <end position="23"/>
    </location>
</feature>
<organism evidence="2 3">
    <name type="scientific">Moheibacter stercoris</name>
    <dbReference type="NCBI Taxonomy" id="1628251"/>
    <lineage>
        <taxon>Bacteria</taxon>
        <taxon>Pseudomonadati</taxon>
        <taxon>Bacteroidota</taxon>
        <taxon>Flavobacteriia</taxon>
        <taxon>Flavobacteriales</taxon>
        <taxon>Weeksellaceae</taxon>
        <taxon>Moheibacter</taxon>
    </lineage>
</organism>
<reference evidence="2 3" key="1">
    <citation type="submission" date="2024-06" db="EMBL/GenBank/DDBJ databases">
        <title>Genomic Encyclopedia of Type Strains, Phase IV (KMG-IV): sequencing the most valuable type-strain genomes for metagenomic binning, comparative biology and taxonomic classification.</title>
        <authorList>
            <person name="Goeker M."/>
        </authorList>
    </citation>
    <scope>NUCLEOTIDE SEQUENCE [LARGE SCALE GENOMIC DNA]</scope>
    <source>
        <strain evidence="2 3">DSM 29388</strain>
    </source>
</reference>
<feature type="chain" id="PRO_5045099859" description="DUF5723 domain-containing protein" evidence="1">
    <location>
        <begin position="24"/>
        <end position="487"/>
    </location>
</feature>
<evidence type="ECO:0000256" key="1">
    <source>
        <dbReference type="SAM" id="SignalP"/>
    </source>
</evidence>
<gene>
    <name evidence="2" type="ORF">ABID46_001768</name>
</gene>
<dbReference type="EMBL" id="JBEPMO010000009">
    <property type="protein sequence ID" value="MET3732181.1"/>
    <property type="molecule type" value="Genomic_DNA"/>
</dbReference>
<comment type="caution">
    <text evidence="2">The sequence shown here is derived from an EMBL/GenBank/DDBJ whole genome shotgun (WGS) entry which is preliminary data.</text>
</comment>
<sequence>MKNIARIVFYFFIFLFQGNTTHAQDPYIFNHDRYSGISTVGISPTQSYFNPNRWDFHLFSNGIFVQNRYGYISKSSLFGLTKGEIRESDIEQNITGENTKKVWDYFNFDETGYHFSNELMGPSFSYNFEIGDRFFTAGFFTKLRTQSSIIEVDNYLQFTNQEIDEPILYNLDPFKANFMNWTELGFNFATRIFPYAPQQWIIGANFKYLMGNDAFYVNNRQPALLRREQHEILDPTNPGQTRKVLFASDFDVEVGYATGYNFEKEAYEYQTMGTGFGADVGISMVNYNGNDEDYDFKLSANILDIGSVKFDGFVHEFIGNNFQYTHNPALEDIDFESVEQYAQIISQEIYGDENRSLISNDFTIGLPTSLHVNASKNIAENTYINADIIQRTPVFQNSLKRSNILHLSYLFNTHKWAYGGALSLVEYKYLRAGAFLRYGPLVIGSENFLPIFIPHQKLKGADFYIGLKIYPFRNRDMERRSRKPCKC</sequence>
<evidence type="ECO:0000313" key="2">
    <source>
        <dbReference type="EMBL" id="MET3732181.1"/>
    </source>
</evidence>
<name>A0ABV2LUS1_9FLAO</name>
<evidence type="ECO:0008006" key="4">
    <source>
        <dbReference type="Google" id="ProtNLM"/>
    </source>
</evidence>
<accession>A0ABV2LUS1</accession>
<keyword evidence="3" id="KW-1185">Reference proteome</keyword>
<keyword evidence="1" id="KW-0732">Signal</keyword>
<protein>
    <recommendedName>
        <fullName evidence="4">DUF5723 domain-containing protein</fullName>
    </recommendedName>
</protein>
<proteinExistence type="predicted"/>
<dbReference type="Proteomes" id="UP001549146">
    <property type="component" value="Unassembled WGS sequence"/>
</dbReference>
<dbReference type="RefSeq" id="WP_354509152.1">
    <property type="nucleotide sequence ID" value="NZ_JBEPMO010000009.1"/>
</dbReference>